<feature type="domain" description="N-acetyltransferase" evidence="3">
    <location>
        <begin position="1"/>
        <end position="147"/>
    </location>
</feature>
<dbReference type="OrthoDB" id="273614at2"/>
<dbReference type="InterPro" id="IPR016181">
    <property type="entry name" value="Acyl_CoA_acyltransferase"/>
</dbReference>
<protein>
    <recommendedName>
        <fullName evidence="3">N-acetyltransferase domain-containing protein</fullName>
    </recommendedName>
</protein>
<reference evidence="4 5" key="1">
    <citation type="submission" date="2019-07" db="EMBL/GenBank/DDBJ databases">
        <title>Whole genome shotgun sequence of Segetibacter aerophilus NBRC 106135.</title>
        <authorList>
            <person name="Hosoyama A."/>
            <person name="Uohara A."/>
            <person name="Ohji S."/>
            <person name="Ichikawa N."/>
        </authorList>
    </citation>
    <scope>NUCLEOTIDE SEQUENCE [LARGE SCALE GENOMIC DNA]</scope>
    <source>
        <strain evidence="4 5">NBRC 106135</strain>
    </source>
</reference>
<evidence type="ECO:0000256" key="1">
    <source>
        <dbReference type="ARBA" id="ARBA00022679"/>
    </source>
</evidence>
<dbReference type="InterPro" id="IPR050832">
    <property type="entry name" value="Bact_Acetyltransf"/>
</dbReference>
<keyword evidence="1" id="KW-0808">Transferase</keyword>
<evidence type="ECO:0000259" key="3">
    <source>
        <dbReference type="PROSITE" id="PS51186"/>
    </source>
</evidence>
<organism evidence="4 5">
    <name type="scientific">Segetibacter aerophilus</name>
    <dbReference type="NCBI Taxonomy" id="670293"/>
    <lineage>
        <taxon>Bacteria</taxon>
        <taxon>Pseudomonadati</taxon>
        <taxon>Bacteroidota</taxon>
        <taxon>Chitinophagia</taxon>
        <taxon>Chitinophagales</taxon>
        <taxon>Chitinophagaceae</taxon>
        <taxon>Segetibacter</taxon>
    </lineage>
</organism>
<accession>A0A512BBN8</accession>
<dbReference type="SUPFAM" id="SSF55729">
    <property type="entry name" value="Acyl-CoA N-acyltransferases (Nat)"/>
    <property type="match status" value="1"/>
</dbReference>
<dbReference type="Pfam" id="PF00583">
    <property type="entry name" value="Acetyltransf_1"/>
    <property type="match status" value="1"/>
</dbReference>
<dbReference type="RefSeq" id="WP_147203380.1">
    <property type="nucleotide sequence ID" value="NZ_BJYT01000005.1"/>
</dbReference>
<sequence length="147" mass="16750">MNIIKVGRSDLGIINDILVNHIDKSDKKEVLPTPKHLRTLLDDNRSYLLAATNENSVLGYALAYRFPSLYSSNYLAYLYDIEVAETYRRRGIGRLLIEKMLEHLRLDNVTELWLGTGVDNPEGQGLFSATGAIKSEEVFNDYTYYLS</sequence>
<evidence type="ECO:0000256" key="2">
    <source>
        <dbReference type="ARBA" id="ARBA00023315"/>
    </source>
</evidence>
<gene>
    <name evidence="4" type="ORF">SAE01_17530</name>
</gene>
<dbReference type="CDD" id="cd04301">
    <property type="entry name" value="NAT_SF"/>
    <property type="match status" value="1"/>
</dbReference>
<comment type="caution">
    <text evidence="4">The sequence shown here is derived from an EMBL/GenBank/DDBJ whole genome shotgun (WGS) entry which is preliminary data.</text>
</comment>
<dbReference type="Proteomes" id="UP000321513">
    <property type="component" value="Unassembled WGS sequence"/>
</dbReference>
<keyword evidence="2" id="KW-0012">Acyltransferase</keyword>
<dbReference type="PANTHER" id="PTHR43877">
    <property type="entry name" value="AMINOALKYLPHOSPHONATE N-ACETYLTRANSFERASE-RELATED-RELATED"/>
    <property type="match status" value="1"/>
</dbReference>
<dbReference type="InterPro" id="IPR000182">
    <property type="entry name" value="GNAT_dom"/>
</dbReference>
<dbReference type="GO" id="GO:0016747">
    <property type="term" value="F:acyltransferase activity, transferring groups other than amino-acyl groups"/>
    <property type="evidence" value="ECO:0007669"/>
    <property type="project" value="InterPro"/>
</dbReference>
<keyword evidence="5" id="KW-1185">Reference proteome</keyword>
<dbReference type="Gene3D" id="3.40.630.30">
    <property type="match status" value="1"/>
</dbReference>
<proteinExistence type="predicted"/>
<dbReference type="PROSITE" id="PS51186">
    <property type="entry name" value="GNAT"/>
    <property type="match status" value="1"/>
</dbReference>
<dbReference type="AlphaFoldDB" id="A0A512BBN8"/>
<evidence type="ECO:0000313" key="5">
    <source>
        <dbReference type="Proteomes" id="UP000321513"/>
    </source>
</evidence>
<name>A0A512BBN8_9BACT</name>
<dbReference type="PANTHER" id="PTHR43877:SF1">
    <property type="entry name" value="ACETYLTRANSFERASE"/>
    <property type="match status" value="1"/>
</dbReference>
<dbReference type="EMBL" id="BJYT01000005">
    <property type="protein sequence ID" value="GEO09257.1"/>
    <property type="molecule type" value="Genomic_DNA"/>
</dbReference>
<evidence type="ECO:0000313" key="4">
    <source>
        <dbReference type="EMBL" id="GEO09257.1"/>
    </source>
</evidence>